<accession>A0A6G0TWE8</accession>
<evidence type="ECO:0000313" key="2">
    <source>
        <dbReference type="Proteomes" id="UP000475862"/>
    </source>
</evidence>
<dbReference type="Pfam" id="PF16053">
    <property type="entry name" value="MRP-S34"/>
    <property type="match status" value="1"/>
</dbReference>
<reference evidence="1 2" key="1">
    <citation type="submission" date="2019-08" db="EMBL/GenBank/DDBJ databases">
        <title>The genome of the soybean aphid Biotype 1, its phylome, world population structure and adaptation to the North American continent.</title>
        <authorList>
            <person name="Giordano R."/>
            <person name="Donthu R.K."/>
            <person name="Hernandez A.G."/>
            <person name="Wright C.L."/>
            <person name="Zimin A.V."/>
        </authorList>
    </citation>
    <scope>NUCLEOTIDE SEQUENCE [LARGE SCALE GENOMIC DNA]</scope>
    <source>
        <tissue evidence="1">Whole aphids</tissue>
    </source>
</reference>
<protein>
    <recommendedName>
        <fullName evidence="3">28S ribosomal protein S34, mitochondrial</fullName>
    </recommendedName>
</protein>
<dbReference type="Proteomes" id="UP000475862">
    <property type="component" value="Unassembled WGS sequence"/>
</dbReference>
<comment type="caution">
    <text evidence="1">The sequence shown here is derived from an EMBL/GenBank/DDBJ whole genome shotgun (WGS) entry which is preliminary data.</text>
</comment>
<name>A0A6G0TWE8_APHGL</name>
<dbReference type="PANTHER" id="PTHR28589:SF1">
    <property type="entry name" value="SMALL RIBOSOMAL SUBUNIT PROTEIN MS34"/>
    <property type="match status" value="1"/>
</dbReference>
<keyword evidence="2" id="KW-1185">Reference proteome</keyword>
<organism evidence="1 2">
    <name type="scientific">Aphis glycines</name>
    <name type="common">Soybean aphid</name>
    <dbReference type="NCBI Taxonomy" id="307491"/>
    <lineage>
        <taxon>Eukaryota</taxon>
        <taxon>Metazoa</taxon>
        <taxon>Ecdysozoa</taxon>
        <taxon>Arthropoda</taxon>
        <taxon>Hexapoda</taxon>
        <taxon>Insecta</taxon>
        <taxon>Pterygota</taxon>
        <taxon>Neoptera</taxon>
        <taxon>Paraneoptera</taxon>
        <taxon>Hemiptera</taxon>
        <taxon>Sternorrhyncha</taxon>
        <taxon>Aphidomorpha</taxon>
        <taxon>Aphidoidea</taxon>
        <taxon>Aphididae</taxon>
        <taxon>Aphidini</taxon>
        <taxon>Aphis</taxon>
        <taxon>Aphis</taxon>
    </lineage>
</organism>
<dbReference type="OrthoDB" id="16434at2759"/>
<dbReference type="AlphaFoldDB" id="A0A6G0TWE8"/>
<evidence type="ECO:0008006" key="3">
    <source>
        <dbReference type="Google" id="ProtNLM"/>
    </source>
</evidence>
<dbReference type="InterPro" id="IPR032053">
    <property type="entry name" value="Ribosomal_mS34"/>
</dbReference>
<dbReference type="EMBL" id="VYZN01000014">
    <property type="protein sequence ID" value="KAE9539757.1"/>
    <property type="molecule type" value="Genomic_DNA"/>
</dbReference>
<dbReference type="GO" id="GO:0005739">
    <property type="term" value="C:mitochondrion"/>
    <property type="evidence" value="ECO:0007669"/>
    <property type="project" value="InterPro"/>
</dbReference>
<dbReference type="PANTHER" id="PTHR28589">
    <property type="entry name" value="28S RIBOSOMAL PROTEIN S34, MITOCHONDRIAL"/>
    <property type="match status" value="1"/>
</dbReference>
<gene>
    <name evidence="1" type="ORF">AGLY_005009</name>
</gene>
<evidence type="ECO:0000313" key="1">
    <source>
        <dbReference type="EMBL" id="KAE9539757.1"/>
    </source>
</evidence>
<dbReference type="GO" id="GO:0003735">
    <property type="term" value="F:structural constituent of ribosome"/>
    <property type="evidence" value="ECO:0007669"/>
    <property type="project" value="InterPro"/>
</dbReference>
<sequence>MSVKLIGRTTNLYGKTLWEILGNLRTAGVGRLVTRNSYDRYEEPSFFKVLSVEPTAQIEDKPRKVIVHVEKIFRGKRYKEPVEIYSVSYKPDYRLIPKDEEQLWWDRLANCKPREKVVPGSIELPPLMRLVLERDNKDSNIKLPLKIRGGRDNIAQTDTTKTASYSPSFFKNQQSS</sequence>
<proteinExistence type="predicted"/>